<protein>
    <submittedName>
        <fullName evidence="2">Uncharacterized protein</fullName>
    </submittedName>
</protein>
<name>A0A1L7CQ25_CORFL</name>
<reference evidence="2 4" key="1">
    <citation type="submission" date="2014-08" db="EMBL/GenBank/DDBJ databases">
        <title>Complete genome sequence of Corynebacterium flavescens OJ8(T)(=DSM 20296(T)), isolated from cheese.</title>
        <authorList>
            <person name="Ruckert C."/>
            <person name="Albersmeier A."/>
            <person name="Winkler A."/>
            <person name="Kalinowski J."/>
        </authorList>
    </citation>
    <scope>NUCLEOTIDE SEQUENCE [LARGE SCALE GENOMIC DNA]</scope>
    <source>
        <strain evidence="2 4">OJ8</strain>
    </source>
</reference>
<dbReference type="KEGG" id="cfc:CFLV_12635"/>
<dbReference type="AlphaFoldDB" id="A0A1L7CQ25"/>
<dbReference type="RefSeq" id="WP_075730821.1">
    <property type="nucleotide sequence ID" value="NZ_BJNB01000011.1"/>
</dbReference>
<keyword evidence="4" id="KW-1185">Reference proteome</keyword>
<dbReference type="OrthoDB" id="4410804at2"/>
<dbReference type="Proteomes" id="UP000315353">
    <property type="component" value="Unassembled WGS sequence"/>
</dbReference>
<organism evidence="2 4">
    <name type="scientific">Corynebacterium flavescens</name>
    <dbReference type="NCBI Taxonomy" id="28028"/>
    <lineage>
        <taxon>Bacteria</taxon>
        <taxon>Bacillati</taxon>
        <taxon>Actinomycetota</taxon>
        <taxon>Actinomycetes</taxon>
        <taxon>Mycobacteriales</taxon>
        <taxon>Corynebacteriaceae</taxon>
        <taxon>Corynebacterium</taxon>
    </lineage>
</organism>
<reference evidence="3 5" key="2">
    <citation type="submission" date="2019-06" db="EMBL/GenBank/DDBJ databases">
        <title>Whole genome shotgun sequence of Corynebacterium flavescens NBRC 14136.</title>
        <authorList>
            <person name="Hosoyama A."/>
            <person name="Uohara A."/>
            <person name="Ohji S."/>
            <person name="Ichikawa N."/>
        </authorList>
    </citation>
    <scope>NUCLEOTIDE SEQUENCE [LARGE SCALE GENOMIC DNA]</scope>
    <source>
        <strain evidence="3 5">NBRC 14136</strain>
    </source>
</reference>
<evidence type="ECO:0000313" key="4">
    <source>
        <dbReference type="Proteomes" id="UP000185479"/>
    </source>
</evidence>
<feature type="transmembrane region" description="Helical" evidence="1">
    <location>
        <begin position="86"/>
        <end position="103"/>
    </location>
</feature>
<dbReference type="GeneID" id="82881507"/>
<proteinExistence type="predicted"/>
<feature type="transmembrane region" description="Helical" evidence="1">
    <location>
        <begin position="33"/>
        <end position="53"/>
    </location>
</feature>
<evidence type="ECO:0000313" key="3">
    <source>
        <dbReference type="EMBL" id="GEB97502.1"/>
    </source>
</evidence>
<dbReference type="EMBL" id="CP009246">
    <property type="protein sequence ID" value="APT87911.1"/>
    <property type="molecule type" value="Genomic_DNA"/>
</dbReference>
<keyword evidence="1" id="KW-0812">Transmembrane</keyword>
<keyword evidence="1" id="KW-0472">Membrane</keyword>
<keyword evidence="1" id="KW-1133">Transmembrane helix</keyword>
<sequence length="108" mass="11858">MTSLLVLAALIVLTVAGSVLPRRAKEQSPGFPWFWVVFPITTFAVALTVYSYLPIAPLGMDYGWTMYAPLSDPPADYVDSLWSGEILWPVSAVAGIGLSLWAWRRGRA</sequence>
<dbReference type="Proteomes" id="UP000185479">
    <property type="component" value="Chromosome"/>
</dbReference>
<evidence type="ECO:0000313" key="2">
    <source>
        <dbReference type="EMBL" id="APT87911.1"/>
    </source>
</evidence>
<accession>A0A1L7CQ25</accession>
<evidence type="ECO:0000313" key="5">
    <source>
        <dbReference type="Proteomes" id="UP000315353"/>
    </source>
</evidence>
<evidence type="ECO:0000256" key="1">
    <source>
        <dbReference type="SAM" id="Phobius"/>
    </source>
</evidence>
<gene>
    <name evidence="3" type="ORF">CFL01nite_09970</name>
    <name evidence="2" type="ORF">CFLV_12635</name>
</gene>
<dbReference type="EMBL" id="BJNB01000011">
    <property type="protein sequence ID" value="GEB97502.1"/>
    <property type="molecule type" value="Genomic_DNA"/>
</dbReference>